<dbReference type="HOGENOM" id="CLU_612528_0_0_1"/>
<sequence>MSGNCQITNNLYFCISCGNFACGRAQIGFEGNGHALEHFKKSYHYTAIHFNSLGMDGSNRTYCYLCESFIFNDNLFRDFQTIGFDLLTTLKIREKLIHKVSYTLNGKLLDENFSLSPEKDTTNYSEKTKNNNCRSISADLNSKNIIPYESEEKSSEVNPSDEILKIQRENKIVGILNNANSCYISTVLHLLSNFVNEPLDSHFFTCELLPTQCFYCQFIKIINVLQGKSTYIDTINIEKFLDLAEMNSPFFNRTVQGDIQETLNKFLGLLKIYANENIELHNELDKLNFNITKEFIAKCGHENTEIITSYDNIVLEYNDNIQKSINNFLYESKNCCCGKPTETKISINVHPEYLIVTLNRCEFADGKVTKIFDSRNCDNREYIMLEDVKYKRIAAILHRGTTPQCGHYVFKKNWYILNDSRLQLAEDIPKNMQGEEYMILYERVKLI</sequence>
<dbReference type="InterPro" id="IPR038765">
    <property type="entry name" value="Papain-like_cys_pep_sf"/>
</dbReference>
<dbReference type="STRING" id="1003232.J9D266"/>
<evidence type="ECO:0000259" key="6">
    <source>
        <dbReference type="PROSITE" id="PS50271"/>
    </source>
</evidence>
<dbReference type="OMA" id="AKCGHEN"/>
<keyword evidence="3" id="KW-0862">Zinc</keyword>
<evidence type="ECO:0000313" key="7">
    <source>
        <dbReference type="EMBL" id="EJW01669.1"/>
    </source>
</evidence>
<feature type="domain" description="USP" evidence="5">
    <location>
        <begin position="173"/>
        <end position="444"/>
    </location>
</feature>
<dbReference type="EMBL" id="AFBI03000123">
    <property type="protein sequence ID" value="EJW01669.1"/>
    <property type="molecule type" value="Genomic_DNA"/>
</dbReference>
<accession>J9D266</accession>
<dbReference type="SUPFAM" id="SSF57850">
    <property type="entry name" value="RING/U-box"/>
    <property type="match status" value="1"/>
</dbReference>
<name>J9D266_EDHAE</name>
<dbReference type="InterPro" id="IPR028889">
    <property type="entry name" value="USP"/>
</dbReference>
<proteinExistence type="predicted"/>
<dbReference type="VEuPathDB" id="MicrosporidiaDB:EDEG_03786"/>
<keyword evidence="1" id="KW-0479">Metal-binding</keyword>
<gene>
    <name evidence="7" type="ORF">EDEG_03786</name>
</gene>
<keyword evidence="8" id="KW-1185">Reference proteome</keyword>
<dbReference type="GO" id="GO:0008270">
    <property type="term" value="F:zinc ion binding"/>
    <property type="evidence" value="ECO:0007669"/>
    <property type="project" value="UniProtKB-KW"/>
</dbReference>
<dbReference type="Pfam" id="PF02148">
    <property type="entry name" value="zf-UBP"/>
    <property type="match status" value="1"/>
</dbReference>
<dbReference type="GO" id="GO:0005634">
    <property type="term" value="C:nucleus"/>
    <property type="evidence" value="ECO:0007669"/>
    <property type="project" value="TreeGrafter"/>
</dbReference>
<dbReference type="InParanoid" id="J9D266"/>
<organism evidence="7 8">
    <name type="scientific">Edhazardia aedis (strain USNM 41457)</name>
    <name type="common">Microsporidian parasite</name>
    <dbReference type="NCBI Taxonomy" id="1003232"/>
    <lineage>
        <taxon>Eukaryota</taxon>
        <taxon>Fungi</taxon>
        <taxon>Fungi incertae sedis</taxon>
        <taxon>Microsporidia</taxon>
        <taxon>Edhazardia</taxon>
    </lineage>
</organism>
<dbReference type="GO" id="GO:0016579">
    <property type="term" value="P:protein deubiquitination"/>
    <property type="evidence" value="ECO:0007669"/>
    <property type="project" value="InterPro"/>
</dbReference>
<evidence type="ECO:0000259" key="5">
    <source>
        <dbReference type="PROSITE" id="PS50235"/>
    </source>
</evidence>
<dbReference type="InterPro" id="IPR050164">
    <property type="entry name" value="Peptidase_C19"/>
</dbReference>
<dbReference type="OrthoDB" id="289038at2759"/>
<dbReference type="PANTHER" id="PTHR24006">
    <property type="entry name" value="UBIQUITIN CARBOXYL-TERMINAL HYDROLASE"/>
    <property type="match status" value="1"/>
</dbReference>
<comment type="caution">
    <text evidence="7">The sequence shown here is derived from an EMBL/GenBank/DDBJ whole genome shotgun (WGS) entry which is preliminary data.</text>
</comment>
<feature type="domain" description="UBP-type" evidence="6">
    <location>
        <begin position="1"/>
        <end position="86"/>
    </location>
</feature>
<dbReference type="PROSITE" id="PS50235">
    <property type="entry name" value="USP_3"/>
    <property type="match status" value="1"/>
</dbReference>
<evidence type="ECO:0000256" key="4">
    <source>
        <dbReference type="PROSITE-ProRule" id="PRU00502"/>
    </source>
</evidence>
<reference evidence="7 8" key="1">
    <citation type="submission" date="2011-08" db="EMBL/GenBank/DDBJ databases">
        <authorList>
            <person name="Liu Z.J."/>
            <person name="Shi F.L."/>
            <person name="Lu J.Q."/>
            <person name="Li M."/>
            <person name="Wang Z.L."/>
        </authorList>
    </citation>
    <scope>NUCLEOTIDE SEQUENCE [LARGE SCALE GENOMIC DNA]</scope>
    <source>
        <strain evidence="7 8">USNM 41457</strain>
    </source>
</reference>
<reference evidence="8" key="2">
    <citation type="submission" date="2015-07" db="EMBL/GenBank/DDBJ databases">
        <title>Contrasting host-pathogen interactions and genome evolution in two generalist and specialist microsporidian pathogens of mosquitoes.</title>
        <authorList>
            <consortium name="The Broad Institute Genomics Platform"/>
            <consortium name="The Broad Institute Genome Sequencing Center for Infectious Disease"/>
            <person name="Cuomo C.A."/>
            <person name="Sanscrainte N.D."/>
            <person name="Goldberg J.M."/>
            <person name="Heiman D."/>
            <person name="Young S."/>
            <person name="Zeng Q."/>
            <person name="Becnel J.J."/>
            <person name="Birren B.W."/>
        </authorList>
    </citation>
    <scope>NUCLEOTIDE SEQUENCE [LARGE SCALE GENOMIC DNA]</scope>
    <source>
        <strain evidence="8">USNM 41457</strain>
    </source>
</reference>
<dbReference type="Gene3D" id="3.90.70.10">
    <property type="entry name" value="Cysteine proteinases"/>
    <property type="match status" value="1"/>
</dbReference>
<dbReference type="SMART" id="SM00290">
    <property type="entry name" value="ZnF_UBP"/>
    <property type="match status" value="1"/>
</dbReference>
<dbReference type="GO" id="GO:0004843">
    <property type="term" value="F:cysteine-type deubiquitinase activity"/>
    <property type="evidence" value="ECO:0007669"/>
    <property type="project" value="InterPro"/>
</dbReference>
<dbReference type="PROSITE" id="PS50271">
    <property type="entry name" value="ZF_UBP"/>
    <property type="match status" value="1"/>
</dbReference>
<dbReference type="GO" id="GO:0005829">
    <property type="term" value="C:cytosol"/>
    <property type="evidence" value="ECO:0007669"/>
    <property type="project" value="TreeGrafter"/>
</dbReference>
<evidence type="ECO:0000256" key="1">
    <source>
        <dbReference type="ARBA" id="ARBA00022723"/>
    </source>
</evidence>
<protein>
    <recommendedName>
        <fullName evidence="9">Ubiquitinyl hydrolase 1</fullName>
    </recommendedName>
</protein>
<dbReference type="Proteomes" id="UP000003163">
    <property type="component" value="Unassembled WGS sequence"/>
</dbReference>
<keyword evidence="2 4" id="KW-0863">Zinc-finger</keyword>
<dbReference type="InterPro" id="IPR001607">
    <property type="entry name" value="Znf_UBP"/>
</dbReference>
<dbReference type="SUPFAM" id="SSF54001">
    <property type="entry name" value="Cysteine proteinases"/>
    <property type="match status" value="1"/>
</dbReference>
<evidence type="ECO:0000256" key="3">
    <source>
        <dbReference type="ARBA" id="ARBA00022833"/>
    </source>
</evidence>
<dbReference type="AlphaFoldDB" id="J9D266"/>
<evidence type="ECO:0008006" key="9">
    <source>
        <dbReference type="Google" id="ProtNLM"/>
    </source>
</evidence>
<dbReference type="InterPro" id="IPR001394">
    <property type="entry name" value="Peptidase_C19_UCH"/>
</dbReference>
<evidence type="ECO:0000313" key="8">
    <source>
        <dbReference type="Proteomes" id="UP000003163"/>
    </source>
</evidence>
<dbReference type="Gene3D" id="3.30.40.10">
    <property type="entry name" value="Zinc/RING finger domain, C3HC4 (zinc finger)"/>
    <property type="match status" value="1"/>
</dbReference>
<dbReference type="InterPro" id="IPR013083">
    <property type="entry name" value="Znf_RING/FYVE/PHD"/>
</dbReference>
<dbReference type="Pfam" id="PF00443">
    <property type="entry name" value="UCH"/>
    <property type="match status" value="1"/>
</dbReference>
<evidence type="ECO:0000256" key="2">
    <source>
        <dbReference type="ARBA" id="ARBA00022771"/>
    </source>
</evidence>